<reference evidence="2 3" key="2">
    <citation type="journal article" date="2012" name="Proc. Natl. Acad. Sci. U.S.A.">
        <title>Antigenic diversity is generated by distinct evolutionary mechanisms in African trypanosome species.</title>
        <authorList>
            <person name="Jackson A.P."/>
            <person name="Berry A."/>
            <person name="Aslett M."/>
            <person name="Allison H.C."/>
            <person name="Burton P."/>
            <person name="Vavrova-Anderson J."/>
            <person name="Brown R."/>
            <person name="Browne H."/>
            <person name="Corton N."/>
            <person name="Hauser H."/>
            <person name="Gamble J."/>
            <person name="Gilderthorp R."/>
            <person name="Marcello L."/>
            <person name="McQuillan J."/>
            <person name="Otto T.D."/>
            <person name="Quail M.A."/>
            <person name="Sanders M.J."/>
            <person name="van Tonder A."/>
            <person name="Ginger M.L."/>
            <person name="Field M.C."/>
            <person name="Barry J.D."/>
            <person name="Hertz-Fowler C."/>
            <person name="Berriman M."/>
        </authorList>
    </citation>
    <scope>NUCLEOTIDE SEQUENCE [LARGE SCALE GENOMIC DNA]</scope>
    <source>
        <strain evidence="2 3">IL3000</strain>
    </source>
</reference>
<dbReference type="AlphaFoldDB" id="F9W4W9"/>
<evidence type="ECO:0000313" key="3">
    <source>
        <dbReference type="Proteomes" id="UP000000702"/>
    </source>
</evidence>
<dbReference type="VEuPathDB" id="TriTrypDB:TcIL3000.11.8040"/>
<dbReference type="OMA" id="MLEREWT"/>
<keyword evidence="3" id="KW-1185">Reference proteome</keyword>
<dbReference type="Proteomes" id="UP000000702">
    <property type="component" value="Unassembled WGS sequence"/>
</dbReference>
<organism evidence="2 3">
    <name type="scientific">Trypanosoma congolense (strain IL3000)</name>
    <dbReference type="NCBI Taxonomy" id="1068625"/>
    <lineage>
        <taxon>Eukaryota</taxon>
        <taxon>Discoba</taxon>
        <taxon>Euglenozoa</taxon>
        <taxon>Kinetoplastea</taxon>
        <taxon>Metakinetoplastina</taxon>
        <taxon>Trypanosomatida</taxon>
        <taxon>Trypanosomatidae</taxon>
        <taxon>Trypanosoma</taxon>
        <taxon>Nannomonas</taxon>
    </lineage>
</organism>
<sequence length="203" mass="22047">MKKVKASLPVEQTNQQQVHCDPSYMVCLESCDGHRFLIDRNCAMVSGVVQRAMQGKHCDGGCGLPQHAPCPIAADHGGAPNASPTPYTATLCTTPVDNATFTSTFASTSALSTASSEASMILGENLTVHVPQTDDNCSTTLIGSVRYNLFKLQEISGDLLDLAVQEMYHKYRYDSDPEKRPQESLHTAVEKHKFVALSVLLDM</sequence>
<dbReference type="Gene3D" id="3.30.710.10">
    <property type="entry name" value="Potassium Channel Kv1.1, Chain A"/>
    <property type="match status" value="1"/>
</dbReference>
<reference evidence="3" key="1">
    <citation type="submission" date="2011-07" db="EMBL/GenBank/DDBJ databases">
        <title>Divergent evolution of antigenic variation in African trypanosomes.</title>
        <authorList>
            <person name="Jackson A.P."/>
            <person name="Berry A."/>
            <person name="Allison H.C."/>
            <person name="Burton P."/>
            <person name="Anderson J."/>
            <person name="Aslett M."/>
            <person name="Brown R."/>
            <person name="Corton N."/>
            <person name="Harris D."/>
            <person name="Hauser H."/>
            <person name="Gamble J."/>
            <person name="Gilderthorp R."/>
            <person name="McQuillan J."/>
            <person name="Quail M.A."/>
            <person name="Sanders M."/>
            <person name="Van Tonder A."/>
            <person name="Ginger M.L."/>
            <person name="Donelson J.E."/>
            <person name="Field M.C."/>
            <person name="Barry J.D."/>
            <person name="Berriman M."/>
            <person name="Hertz-Fowler C."/>
        </authorList>
    </citation>
    <scope>NUCLEOTIDE SEQUENCE [LARGE SCALE GENOMIC DNA]</scope>
    <source>
        <strain evidence="3">IL3000</strain>
    </source>
</reference>
<gene>
    <name evidence="2" type="ORF">TCIL3000_0_31200</name>
    <name evidence="1" type="ORF">TCIL3000_11_8040</name>
</gene>
<dbReference type="InterPro" id="IPR011333">
    <property type="entry name" value="SKP1/BTB/POZ_sf"/>
</dbReference>
<protein>
    <submittedName>
        <fullName evidence="1">Uncharacterized protein TCIL3000_11_8040</fullName>
    </submittedName>
</protein>
<dbReference type="VEuPathDB" id="TriTrypDB:TcIL3000_0_31200"/>
<proteinExistence type="predicted"/>
<evidence type="ECO:0000313" key="2">
    <source>
        <dbReference type="EMBL" id="CCD12216.1"/>
    </source>
</evidence>
<dbReference type="EMBL" id="HE575324">
    <property type="protein sequence ID" value="CCC95357.1"/>
    <property type="molecule type" value="Genomic_DNA"/>
</dbReference>
<dbReference type="InterPro" id="IPR039948">
    <property type="entry name" value="ELC1"/>
</dbReference>
<dbReference type="SUPFAM" id="SSF54695">
    <property type="entry name" value="POZ domain"/>
    <property type="match status" value="1"/>
</dbReference>
<dbReference type="PANTHER" id="PTHR20648">
    <property type="entry name" value="ELONGIN-C"/>
    <property type="match status" value="1"/>
</dbReference>
<evidence type="ECO:0000313" key="1">
    <source>
        <dbReference type="EMBL" id="CCC95357.1"/>
    </source>
</evidence>
<name>F9W4W9_TRYCI</name>
<accession>F9W4W9</accession>
<dbReference type="EMBL" id="CAEQ01000624">
    <property type="protein sequence ID" value="CCD12216.1"/>
    <property type="molecule type" value="Genomic_DNA"/>
</dbReference>